<dbReference type="PANTHER" id="PTHR30510:SF2">
    <property type="entry name" value="UPF0229 PROTEIN YEAH"/>
    <property type="match status" value="1"/>
</dbReference>
<evidence type="ECO:0000313" key="2">
    <source>
        <dbReference type="Proteomes" id="UP000187338"/>
    </source>
</evidence>
<keyword evidence="2" id="KW-1185">Reference proteome</keyword>
<dbReference type="Pfam" id="PF04285">
    <property type="entry name" value="DUF444"/>
    <property type="match status" value="2"/>
</dbReference>
<evidence type="ECO:0000313" key="1">
    <source>
        <dbReference type="EMBL" id="GAV25447.1"/>
    </source>
</evidence>
<dbReference type="PANTHER" id="PTHR30510">
    <property type="entry name" value="UPF0229 PROTEIN YEAH"/>
    <property type="match status" value="1"/>
</dbReference>
<dbReference type="EMBL" id="BDJL01000040">
    <property type="protein sequence ID" value="GAV25447.1"/>
    <property type="molecule type" value="Genomic_DNA"/>
</dbReference>
<protein>
    <submittedName>
        <fullName evidence="1">Sporulation protein YhbH</fullName>
    </submittedName>
</protein>
<organism evidence="1 2">
    <name type="scientific">Carboxydothermus islandicus</name>
    <dbReference type="NCBI Taxonomy" id="661089"/>
    <lineage>
        <taxon>Bacteria</taxon>
        <taxon>Bacillati</taxon>
        <taxon>Bacillota</taxon>
        <taxon>Clostridia</taxon>
        <taxon>Thermoanaerobacterales</taxon>
        <taxon>Thermoanaerobacteraceae</taxon>
        <taxon>Carboxydothermus</taxon>
    </lineage>
</organism>
<reference evidence="2" key="1">
    <citation type="submission" date="2016-12" db="EMBL/GenBank/DDBJ databases">
        <title>Draft Genome Sequences od Carboxydothermus pertinax and islandicus, Hydrogenogenic Carboxydotrophic Bacteria.</title>
        <authorList>
            <person name="Fukuyama Y."/>
            <person name="Ohmae K."/>
            <person name="Yoneda Y."/>
            <person name="Yoshida T."/>
            <person name="Sako Y."/>
        </authorList>
    </citation>
    <scope>NUCLEOTIDE SEQUENCE [LARGE SCALE GENOMIC DNA]</scope>
    <source>
        <strain evidence="2">SET</strain>
    </source>
</reference>
<dbReference type="RefSeq" id="WP_075865607.1">
    <property type="nucleotide sequence ID" value="NZ_BDJL01000040.1"/>
</dbReference>
<proteinExistence type="predicted"/>
<dbReference type="NCBIfam" id="TIGR02877">
    <property type="entry name" value="spore_yhbH"/>
    <property type="match status" value="1"/>
</dbReference>
<comment type="caution">
    <text evidence="1">The sequence shown here is derived from an EMBL/GenBank/DDBJ whole genome shotgun (WGS) entry which is preliminary data.</text>
</comment>
<gene>
    <name evidence="1" type="ORF">ciss_13800</name>
</gene>
<name>A0A1L8D2V6_9THEO</name>
<dbReference type="Proteomes" id="UP000187338">
    <property type="component" value="Unassembled WGS sequence"/>
</dbReference>
<sequence>MGNFIISREDWSLHRKGELDKERHQEKVREAIKKNLPEILSDEAIIMSDGKKIIKVPIRSIEHYHFRYDFNKQKHTGQGNGGTKVGDVLGKESGSAKGGMGKGAGDLPGYDYYEAEVSIDELTEILLEDLELPHLKNKSKDEINHESYDFRDVRKKGLIGNIDRKKTVYEALKRNLLKNSENLYQITQEDLRFKTWDEEQRPESNAVIIAMMDSSGSMGPFEKYIARTFFFWLVRILKLKYQNVEIVYLSHHIEAKEVTEKEFFTKGESGGTKCSSVYQLALDIIKHRYNPQQYNLYAFHFSDGDNLSSDNERCLLLVNELLKVCNIVGYGEIEGPYYYTATLKKEFSKINSPNFVMTSLRDKVGVYQALKAFLKKDV</sequence>
<dbReference type="InterPro" id="IPR014230">
    <property type="entry name" value="Spore_YhbH"/>
</dbReference>
<dbReference type="SUPFAM" id="SSF53300">
    <property type="entry name" value="vWA-like"/>
    <property type="match status" value="1"/>
</dbReference>
<dbReference type="STRING" id="661089.ciss_13800"/>
<accession>A0A1L8D2V6</accession>
<dbReference type="OrthoDB" id="9788289at2"/>
<dbReference type="InterPro" id="IPR006698">
    <property type="entry name" value="UPF0229"/>
</dbReference>
<dbReference type="InterPro" id="IPR036465">
    <property type="entry name" value="vWFA_dom_sf"/>
</dbReference>
<dbReference type="AlphaFoldDB" id="A0A1L8D2V6"/>